<dbReference type="InterPro" id="IPR001254">
    <property type="entry name" value="Trypsin_dom"/>
</dbReference>
<evidence type="ECO:0000256" key="2">
    <source>
        <dbReference type="ARBA" id="ARBA00012050"/>
    </source>
</evidence>
<keyword evidence="12" id="KW-1185">Reference proteome</keyword>
<dbReference type="CDD" id="cd00190">
    <property type="entry name" value="Tryp_SPc"/>
    <property type="match status" value="1"/>
</dbReference>
<evidence type="ECO:0000256" key="9">
    <source>
        <dbReference type="SAM" id="SignalP"/>
    </source>
</evidence>
<dbReference type="InterPro" id="IPR009003">
    <property type="entry name" value="Peptidase_S1_PA"/>
</dbReference>
<dbReference type="InterPro" id="IPR018114">
    <property type="entry name" value="TRYPSIN_HIS"/>
</dbReference>
<feature type="domain" description="Peptidase S1" evidence="10">
    <location>
        <begin position="39"/>
        <end position="286"/>
    </location>
</feature>
<evidence type="ECO:0000256" key="5">
    <source>
        <dbReference type="ARBA" id="ARBA00022801"/>
    </source>
</evidence>
<dbReference type="PANTHER" id="PTHR24252">
    <property type="entry name" value="ACROSIN-RELATED"/>
    <property type="match status" value="1"/>
</dbReference>
<evidence type="ECO:0000313" key="12">
    <source>
        <dbReference type="Proteomes" id="UP000694413"/>
    </source>
</evidence>
<dbReference type="InterPro" id="IPR033116">
    <property type="entry name" value="TRYPSIN_SER"/>
</dbReference>
<dbReference type="Proteomes" id="UP000694413">
    <property type="component" value="Unassembled WGS sequence"/>
</dbReference>
<dbReference type="SUPFAM" id="SSF50494">
    <property type="entry name" value="Trypsin-like serine proteases"/>
    <property type="match status" value="1"/>
</dbReference>
<evidence type="ECO:0000256" key="8">
    <source>
        <dbReference type="RuleBase" id="RU363034"/>
    </source>
</evidence>
<protein>
    <recommendedName>
        <fullName evidence="3">Acrosin</fullName>
        <ecNumber evidence="2">3.4.21.10</ecNumber>
    </recommendedName>
</protein>
<dbReference type="Gene3D" id="2.40.10.10">
    <property type="entry name" value="Trypsin-like serine proteases"/>
    <property type="match status" value="2"/>
</dbReference>
<dbReference type="Ensembl" id="ENSZALT00000012744.1">
    <property type="protein sequence ID" value="ENSZALP00000009105.1"/>
    <property type="gene ID" value="ENSZALG00000007857.1"/>
</dbReference>
<dbReference type="EC" id="3.4.21.10" evidence="2"/>
<dbReference type="InterPro" id="IPR043504">
    <property type="entry name" value="Peptidase_S1_PA_chymotrypsin"/>
</dbReference>
<evidence type="ECO:0000313" key="11">
    <source>
        <dbReference type="Ensembl" id="ENSZALP00000009105.1"/>
    </source>
</evidence>
<feature type="signal peptide" evidence="9">
    <location>
        <begin position="1"/>
        <end position="19"/>
    </location>
</feature>
<accession>A0A8D2MKZ7</accession>
<dbReference type="PROSITE" id="PS00134">
    <property type="entry name" value="TRYPSIN_HIS"/>
    <property type="match status" value="1"/>
</dbReference>
<feature type="chain" id="PRO_5034754414" description="Acrosin" evidence="9">
    <location>
        <begin position="20"/>
        <end position="343"/>
    </location>
</feature>
<keyword evidence="4 8" id="KW-0645">Protease</keyword>
<sequence>TMILLCVLILLALCGPAHGACGDTCGLRPMGSTLGSTRVVGGSDVLPGTGAWAGIASVRCYWNPPVSIHVCGGTLISSQWLLTAAHCFINRTNDLSEWAIVLGATSLAETGPNVEVRRIKRLIMHEDYVPRLEFHDMALVELDMPVRCRSNIQTACLPAPSVKLSNMNNCYIAGWGAAGNSFLSLLTASGRDILQQAKVHYISNQLCNSSEWLSGHINDFNVCAGQGGVGTCQGDSGGPLVCEDKRIGAFWQIGVTSWGIGCARPKRPSVFGSTQYYYNWIWKMSGRKPVTPAIPAAPAPTYTAAPPVAVTEPAQPCPFPREKLKQFFIMLKDILQYLKGKLF</sequence>
<evidence type="ECO:0000256" key="6">
    <source>
        <dbReference type="ARBA" id="ARBA00022825"/>
    </source>
</evidence>
<dbReference type="GO" id="GO:0006508">
    <property type="term" value="P:proteolysis"/>
    <property type="evidence" value="ECO:0007669"/>
    <property type="project" value="UniProtKB-KW"/>
</dbReference>
<reference evidence="11" key="1">
    <citation type="submission" date="2025-08" db="UniProtKB">
        <authorList>
            <consortium name="Ensembl"/>
        </authorList>
    </citation>
    <scope>IDENTIFICATION</scope>
</reference>
<dbReference type="PROSITE" id="PS00135">
    <property type="entry name" value="TRYPSIN_SER"/>
    <property type="match status" value="1"/>
</dbReference>
<keyword evidence="9" id="KW-0732">Signal</keyword>
<dbReference type="FunFam" id="2.40.10.10:FF:000003">
    <property type="entry name" value="Transmembrane serine protease 3"/>
    <property type="match status" value="1"/>
</dbReference>
<dbReference type="PRINTS" id="PR00722">
    <property type="entry name" value="CHYMOTRYPSIN"/>
</dbReference>
<proteinExistence type="predicted"/>
<dbReference type="GO" id="GO:0004252">
    <property type="term" value="F:serine-type endopeptidase activity"/>
    <property type="evidence" value="ECO:0007669"/>
    <property type="project" value="InterPro"/>
</dbReference>
<evidence type="ECO:0000256" key="4">
    <source>
        <dbReference type="ARBA" id="ARBA00022670"/>
    </source>
</evidence>
<dbReference type="PANTHER" id="PTHR24252:SF8">
    <property type="entry name" value="ACROSIN"/>
    <property type="match status" value="1"/>
</dbReference>
<keyword evidence="6 8" id="KW-0720">Serine protease</keyword>
<evidence type="ECO:0000256" key="3">
    <source>
        <dbReference type="ARBA" id="ARBA00017161"/>
    </source>
</evidence>
<evidence type="ECO:0000256" key="1">
    <source>
        <dbReference type="ARBA" id="ARBA00001656"/>
    </source>
</evidence>
<keyword evidence="5 8" id="KW-0378">Hydrolase</keyword>
<name>A0A8D2MKZ7_ZONAL</name>
<reference evidence="11" key="2">
    <citation type="submission" date="2025-09" db="UniProtKB">
        <authorList>
            <consortium name="Ensembl"/>
        </authorList>
    </citation>
    <scope>IDENTIFICATION</scope>
</reference>
<dbReference type="InterPro" id="IPR001314">
    <property type="entry name" value="Peptidase_S1A"/>
</dbReference>
<dbReference type="Pfam" id="PF00089">
    <property type="entry name" value="Trypsin"/>
    <property type="match status" value="1"/>
</dbReference>
<evidence type="ECO:0000256" key="7">
    <source>
        <dbReference type="ARBA" id="ARBA00023157"/>
    </source>
</evidence>
<comment type="catalytic activity">
    <reaction evidence="1">
        <text>Preferential cleavage: Arg-|-Xaa, Lys-|-Xaa.</text>
        <dbReference type="EC" id="3.4.21.10"/>
    </reaction>
</comment>
<dbReference type="GO" id="GO:0007340">
    <property type="term" value="P:acrosome reaction"/>
    <property type="evidence" value="ECO:0007669"/>
    <property type="project" value="TreeGrafter"/>
</dbReference>
<keyword evidence="7" id="KW-1015">Disulfide bond</keyword>
<organism evidence="11 12">
    <name type="scientific">Zonotrichia albicollis</name>
    <name type="common">White-throated sparrow</name>
    <name type="synonym">Fringilla albicollis</name>
    <dbReference type="NCBI Taxonomy" id="44394"/>
    <lineage>
        <taxon>Eukaryota</taxon>
        <taxon>Metazoa</taxon>
        <taxon>Chordata</taxon>
        <taxon>Craniata</taxon>
        <taxon>Vertebrata</taxon>
        <taxon>Euteleostomi</taxon>
        <taxon>Archelosauria</taxon>
        <taxon>Archosauria</taxon>
        <taxon>Dinosauria</taxon>
        <taxon>Saurischia</taxon>
        <taxon>Theropoda</taxon>
        <taxon>Coelurosauria</taxon>
        <taxon>Aves</taxon>
        <taxon>Neognathae</taxon>
        <taxon>Neoaves</taxon>
        <taxon>Telluraves</taxon>
        <taxon>Australaves</taxon>
        <taxon>Passeriformes</taxon>
        <taxon>Passerellidae</taxon>
        <taxon>Zonotrichia</taxon>
    </lineage>
</organism>
<evidence type="ECO:0000259" key="10">
    <source>
        <dbReference type="PROSITE" id="PS50240"/>
    </source>
</evidence>
<dbReference type="AlphaFoldDB" id="A0A8D2MKZ7"/>
<dbReference type="SMART" id="SM00020">
    <property type="entry name" value="Tryp_SPc"/>
    <property type="match status" value="1"/>
</dbReference>
<dbReference type="PROSITE" id="PS50240">
    <property type="entry name" value="TRYPSIN_DOM"/>
    <property type="match status" value="1"/>
</dbReference>